<comment type="function">
    <text evidence="7 10">This protein binds specifically to 23S rRNA; its binding is stimulated by other ribosomal proteins, e.g., L4, L17, and L20. It is important during the early stages of 50S assembly. It makes multiple contacts with different domains of the 23S rRNA in the assembled 50S subunit and ribosome.</text>
</comment>
<evidence type="ECO:0000256" key="8">
    <source>
        <dbReference type="RuleBase" id="RU004005"/>
    </source>
</evidence>
<dbReference type="InterPro" id="IPR047867">
    <property type="entry name" value="Ribosomal_uL22_bac/org-type"/>
</dbReference>
<comment type="caution">
    <text evidence="12">The sequence shown here is derived from an EMBL/GenBank/DDBJ whole genome shotgun (WGS) entry which is preliminary data.</text>
</comment>
<comment type="subunit">
    <text evidence="7 9">Part of the 50S ribosomal subunit.</text>
</comment>
<dbReference type="CDD" id="cd00336">
    <property type="entry name" value="Ribosomal_L22"/>
    <property type="match status" value="1"/>
</dbReference>
<dbReference type="NCBIfam" id="TIGR01044">
    <property type="entry name" value="rplV_bact"/>
    <property type="match status" value="1"/>
</dbReference>
<reference evidence="12 13" key="1">
    <citation type="journal article" date="2016" name="Nat. Commun.">
        <title>Thousands of microbial genomes shed light on interconnected biogeochemical processes in an aquifer system.</title>
        <authorList>
            <person name="Anantharaman K."/>
            <person name="Brown C.T."/>
            <person name="Hug L.A."/>
            <person name="Sharon I."/>
            <person name="Castelle C.J."/>
            <person name="Probst A.J."/>
            <person name="Thomas B.C."/>
            <person name="Singh A."/>
            <person name="Wilkins M.J."/>
            <person name="Karaoz U."/>
            <person name="Brodie E.L."/>
            <person name="Williams K.H."/>
            <person name="Hubbard S.S."/>
            <person name="Banfield J.F."/>
        </authorList>
    </citation>
    <scope>NUCLEOTIDE SEQUENCE [LARGE SCALE GENOMIC DNA]</scope>
</reference>
<dbReference type="Proteomes" id="UP000176650">
    <property type="component" value="Unassembled WGS sequence"/>
</dbReference>
<evidence type="ECO:0000256" key="10">
    <source>
        <dbReference type="RuleBase" id="RU004008"/>
    </source>
</evidence>
<dbReference type="GO" id="GO:0003735">
    <property type="term" value="F:structural constituent of ribosome"/>
    <property type="evidence" value="ECO:0007669"/>
    <property type="project" value="InterPro"/>
</dbReference>
<keyword evidence="2 7" id="KW-0699">rRNA-binding</keyword>
<evidence type="ECO:0000256" key="1">
    <source>
        <dbReference type="ARBA" id="ARBA00009451"/>
    </source>
</evidence>
<feature type="compositionally biased region" description="Basic and acidic residues" evidence="11">
    <location>
        <begin position="109"/>
        <end position="134"/>
    </location>
</feature>
<evidence type="ECO:0000256" key="7">
    <source>
        <dbReference type="HAMAP-Rule" id="MF_01331"/>
    </source>
</evidence>
<dbReference type="InterPro" id="IPR001063">
    <property type="entry name" value="Ribosomal_uL22"/>
</dbReference>
<organism evidence="12 13">
    <name type="scientific">Candidatus Azambacteria bacterium RIFCSPLOWO2_01_FULL_46_25</name>
    <dbReference type="NCBI Taxonomy" id="1797298"/>
    <lineage>
        <taxon>Bacteria</taxon>
        <taxon>Candidatus Azamiibacteriota</taxon>
    </lineage>
</organism>
<comment type="similarity">
    <text evidence="1 7 8">Belongs to the universal ribosomal protein uL22 family.</text>
</comment>
<evidence type="ECO:0000313" key="12">
    <source>
        <dbReference type="EMBL" id="OGD34138.1"/>
    </source>
</evidence>
<dbReference type="Gene3D" id="3.90.470.10">
    <property type="entry name" value="Ribosomal protein L22/L17"/>
    <property type="match status" value="1"/>
</dbReference>
<dbReference type="InterPro" id="IPR018260">
    <property type="entry name" value="Ribosomal_uL22_CS"/>
</dbReference>
<dbReference type="EMBL" id="MEYS01000002">
    <property type="protein sequence ID" value="OGD34138.1"/>
    <property type="molecule type" value="Genomic_DNA"/>
</dbReference>
<proteinExistence type="inferred from homology"/>
<comment type="function">
    <text evidence="7">The globular domain of the protein is located near the polypeptide exit tunnel on the outside of the subunit, while an extended beta-hairpin is found that lines the wall of the exit tunnel in the center of the 70S ribosome.</text>
</comment>
<name>A0A1F5BU67_9BACT</name>
<dbReference type="PANTHER" id="PTHR13501:SF8">
    <property type="entry name" value="LARGE RIBOSOMAL SUBUNIT PROTEIN UL22M"/>
    <property type="match status" value="1"/>
</dbReference>
<dbReference type="InterPro" id="IPR036394">
    <property type="entry name" value="Ribosomal_uL22_sf"/>
</dbReference>
<dbReference type="PANTHER" id="PTHR13501">
    <property type="entry name" value="CHLOROPLAST 50S RIBOSOMAL PROTEIN L22-RELATED"/>
    <property type="match status" value="1"/>
</dbReference>
<evidence type="ECO:0000256" key="2">
    <source>
        <dbReference type="ARBA" id="ARBA00022730"/>
    </source>
</evidence>
<dbReference type="HAMAP" id="MF_01331_B">
    <property type="entry name" value="Ribosomal_uL22_B"/>
    <property type="match status" value="1"/>
</dbReference>
<keyword evidence="3 7" id="KW-0694">RNA-binding</keyword>
<evidence type="ECO:0000256" key="3">
    <source>
        <dbReference type="ARBA" id="ARBA00022884"/>
    </source>
</evidence>
<evidence type="ECO:0000313" key="13">
    <source>
        <dbReference type="Proteomes" id="UP000176650"/>
    </source>
</evidence>
<evidence type="ECO:0000256" key="9">
    <source>
        <dbReference type="RuleBase" id="RU004006"/>
    </source>
</evidence>
<dbReference type="STRING" id="1797298.A2988_01510"/>
<dbReference type="Pfam" id="PF00237">
    <property type="entry name" value="Ribosomal_L22"/>
    <property type="match status" value="1"/>
</dbReference>
<sequence length="190" mass="20699">MQVIASLKNLRIAPRKVRLIAGLIRGLDVAKAKTQLHFLVKKTAEPMEKLLDSALANAKHNFKLNPADLYISEIYVNEGAVLKRGRSRARGRVFPIRKKTSHIHLTLSQKKDKQQRASGKKERSVSRKAAEAMKELGAPATAAKGQTNPPAGGAKPIRSSGKEAPARKPSGGAKRLTGLARRAFNIKTDK</sequence>
<dbReference type="GO" id="GO:0006412">
    <property type="term" value="P:translation"/>
    <property type="evidence" value="ECO:0007669"/>
    <property type="project" value="UniProtKB-UniRule"/>
</dbReference>
<keyword evidence="4 7" id="KW-0689">Ribosomal protein</keyword>
<dbReference type="AlphaFoldDB" id="A0A1F5BU67"/>
<accession>A0A1F5BU67</accession>
<dbReference type="PROSITE" id="PS00464">
    <property type="entry name" value="RIBOSOMAL_L22"/>
    <property type="match status" value="1"/>
</dbReference>
<dbReference type="InterPro" id="IPR005727">
    <property type="entry name" value="Ribosomal_uL22_bac/chlpt-type"/>
</dbReference>
<evidence type="ECO:0000256" key="4">
    <source>
        <dbReference type="ARBA" id="ARBA00022980"/>
    </source>
</evidence>
<dbReference type="SUPFAM" id="SSF54843">
    <property type="entry name" value="Ribosomal protein L22"/>
    <property type="match status" value="1"/>
</dbReference>
<evidence type="ECO:0000256" key="6">
    <source>
        <dbReference type="ARBA" id="ARBA00035207"/>
    </source>
</evidence>
<feature type="region of interest" description="Disordered" evidence="11">
    <location>
        <begin position="104"/>
        <end position="190"/>
    </location>
</feature>
<evidence type="ECO:0000256" key="5">
    <source>
        <dbReference type="ARBA" id="ARBA00023274"/>
    </source>
</evidence>
<dbReference type="GO" id="GO:0019843">
    <property type="term" value="F:rRNA binding"/>
    <property type="evidence" value="ECO:0007669"/>
    <property type="project" value="UniProtKB-UniRule"/>
</dbReference>
<gene>
    <name evidence="7" type="primary">rplV</name>
    <name evidence="12" type="ORF">A2988_01510</name>
</gene>
<dbReference type="GO" id="GO:0022625">
    <property type="term" value="C:cytosolic large ribosomal subunit"/>
    <property type="evidence" value="ECO:0007669"/>
    <property type="project" value="TreeGrafter"/>
</dbReference>
<keyword evidence="5 7" id="KW-0687">Ribonucleoprotein</keyword>
<protein>
    <recommendedName>
        <fullName evidence="6 7">Large ribosomal subunit protein uL22</fullName>
    </recommendedName>
</protein>
<evidence type="ECO:0000256" key="11">
    <source>
        <dbReference type="SAM" id="MobiDB-lite"/>
    </source>
</evidence>